<feature type="transmembrane region" description="Helical" evidence="1">
    <location>
        <begin position="189"/>
        <end position="211"/>
    </location>
</feature>
<evidence type="ECO:0000256" key="1">
    <source>
        <dbReference type="SAM" id="Phobius"/>
    </source>
</evidence>
<keyword evidence="1" id="KW-0812">Transmembrane</keyword>
<feature type="transmembrane region" description="Helical" evidence="1">
    <location>
        <begin position="16"/>
        <end position="32"/>
    </location>
</feature>
<sequence>MQALIKKDLLTQPKKVYLLCLIWFIPLTNFFTDGTPFKHVLLMAFLAFNMVLYSNFNTTTSEEKQSIFINSLPVTRRQVVLGKYVTGLIWYAFAAIFVTLYVLLFHMLAPFPSRMMFLEEYVISLTITYILLSIFYPLMYAIGYKVASALTAIVLLSILMGLQITLNTAGNPKFPSVKDFLTFIGQNQWMIAGILIVVALLITITSFYTSLKIYNKQDL</sequence>
<dbReference type="Pfam" id="PF13346">
    <property type="entry name" value="ABC2_membrane_5"/>
    <property type="match status" value="1"/>
</dbReference>
<organism evidence="2 3">
    <name type="scientific">Metabacillus rhizosphaerae</name>
    <dbReference type="NCBI Taxonomy" id="3117747"/>
    <lineage>
        <taxon>Bacteria</taxon>
        <taxon>Bacillati</taxon>
        <taxon>Bacillota</taxon>
        <taxon>Bacilli</taxon>
        <taxon>Bacillales</taxon>
        <taxon>Bacillaceae</taxon>
        <taxon>Metabacillus</taxon>
    </lineage>
</organism>
<protein>
    <submittedName>
        <fullName evidence="2">ABC-2 transporter permease</fullName>
    </submittedName>
</protein>
<dbReference type="EMBL" id="CP147403">
    <property type="protein sequence ID" value="WXB88795.1"/>
    <property type="molecule type" value="Genomic_DNA"/>
</dbReference>
<feature type="transmembrane region" description="Helical" evidence="1">
    <location>
        <begin position="38"/>
        <end position="56"/>
    </location>
</feature>
<keyword evidence="1" id="KW-0472">Membrane</keyword>
<name>A0ABZ2MU22_9BACI</name>
<feature type="transmembrane region" description="Helical" evidence="1">
    <location>
        <begin position="88"/>
        <end position="109"/>
    </location>
</feature>
<evidence type="ECO:0000313" key="3">
    <source>
        <dbReference type="Proteomes" id="UP001368328"/>
    </source>
</evidence>
<feature type="transmembrane region" description="Helical" evidence="1">
    <location>
        <begin position="121"/>
        <end position="142"/>
    </location>
</feature>
<dbReference type="Proteomes" id="UP001368328">
    <property type="component" value="Chromosome"/>
</dbReference>
<dbReference type="PANTHER" id="PTHR41309">
    <property type="entry name" value="MEMBRANE PROTEIN-RELATED"/>
    <property type="match status" value="1"/>
</dbReference>
<gene>
    <name evidence="2" type="ORF">WCV66_00240</name>
</gene>
<dbReference type="RefSeq" id="WP_338787564.1">
    <property type="nucleotide sequence ID" value="NZ_CP147403.1"/>
</dbReference>
<reference evidence="2 3" key="1">
    <citation type="submission" date="2024-02" db="EMBL/GenBank/DDBJ databases">
        <title>Seven novel Bacillus-like species.</title>
        <authorList>
            <person name="Liu G."/>
        </authorList>
    </citation>
    <scope>NUCLEOTIDE SEQUENCE [LARGE SCALE GENOMIC DNA]</scope>
    <source>
        <strain evidence="2 3">FJAT-53654</strain>
    </source>
</reference>
<dbReference type="InterPro" id="IPR025699">
    <property type="entry name" value="ABC2_memb-like"/>
</dbReference>
<keyword evidence="3" id="KW-1185">Reference proteome</keyword>
<proteinExistence type="predicted"/>
<dbReference type="PANTHER" id="PTHR41309:SF2">
    <property type="entry name" value="MEMBRANE PROTEIN"/>
    <property type="match status" value="1"/>
</dbReference>
<feature type="transmembrane region" description="Helical" evidence="1">
    <location>
        <begin position="149"/>
        <end position="169"/>
    </location>
</feature>
<accession>A0ABZ2MU22</accession>
<evidence type="ECO:0000313" key="2">
    <source>
        <dbReference type="EMBL" id="WXB88795.1"/>
    </source>
</evidence>
<keyword evidence="1" id="KW-1133">Transmembrane helix</keyword>